<dbReference type="GO" id="GO:0051959">
    <property type="term" value="F:dynein light intermediate chain binding"/>
    <property type="evidence" value="ECO:0007669"/>
    <property type="project" value="InterPro"/>
</dbReference>
<dbReference type="InterPro" id="IPR018247">
    <property type="entry name" value="EF_Hand_1_Ca_BS"/>
</dbReference>
<dbReference type="AlphaFoldDB" id="A0A7S0MUP3"/>
<dbReference type="PANTHER" id="PTHR45703:SF36">
    <property type="entry name" value="DYNEIN HEAVY CHAIN, CYTOPLASMIC"/>
    <property type="match status" value="1"/>
</dbReference>
<dbReference type="GO" id="GO:0030286">
    <property type="term" value="C:dynein complex"/>
    <property type="evidence" value="ECO:0007669"/>
    <property type="project" value="InterPro"/>
</dbReference>
<organism evidence="4">
    <name type="scientific">Pyramimonas obovata</name>
    <dbReference type="NCBI Taxonomy" id="1411642"/>
    <lineage>
        <taxon>Eukaryota</taxon>
        <taxon>Viridiplantae</taxon>
        <taxon>Chlorophyta</taxon>
        <taxon>Pyramimonadophyceae</taxon>
        <taxon>Pyramimonadales</taxon>
        <taxon>Pyramimonadaceae</taxon>
        <taxon>Pyramimonas</taxon>
        <taxon>Pyramimonas incertae sedis</taxon>
    </lineage>
</organism>
<protein>
    <recommendedName>
        <fullName evidence="3">EF-hand domain-containing protein</fullName>
    </recommendedName>
</protein>
<accession>A0A7S0MUP3</accession>
<dbReference type="PROSITE" id="PS50222">
    <property type="entry name" value="EF_HAND_2"/>
    <property type="match status" value="1"/>
</dbReference>
<dbReference type="GO" id="GO:0045505">
    <property type="term" value="F:dynein intermediate chain binding"/>
    <property type="evidence" value="ECO:0007669"/>
    <property type="project" value="InterPro"/>
</dbReference>
<evidence type="ECO:0000259" key="3">
    <source>
        <dbReference type="PROSITE" id="PS50222"/>
    </source>
</evidence>
<dbReference type="PANTHER" id="PTHR45703">
    <property type="entry name" value="DYNEIN HEAVY CHAIN"/>
    <property type="match status" value="1"/>
</dbReference>
<dbReference type="Gene3D" id="1.10.238.10">
    <property type="entry name" value="EF-hand"/>
    <property type="match status" value="1"/>
</dbReference>
<dbReference type="InterPro" id="IPR002048">
    <property type="entry name" value="EF_hand_dom"/>
</dbReference>
<dbReference type="InterPro" id="IPR026983">
    <property type="entry name" value="DHC"/>
</dbReference>
<dbReference type="PROSITE" id="PS00018">
    <property type="entry name" value="EF_HAND_1"/>
    <property type="match status" value="1"/>
</dbReference>
<feature type="coiled-coil region" evidence="2">
    <location>
        <begin position="146"/>
        <end position="230"/>
    </location>
</feature>
<evidence type="ECO:0000256" key="1">
    <source>
        <dbReference type="ARBA" id="ARBA00022837"/>
    </source>
</evidence>
<gene>
    <name evidence="4" type="ORF">POBO1169_LOCUS2173</name>
</gene>
<feature type="domain" description="EF-hand" evidence="3">
    <location>
        <begin position="46"/>
        <end position="81"/>
    </location>
</feature>
<reference evidence="4" key="1">
    <citation type="submission" date="2021-01" db="EMBL/GenBank/DDBJ databases">
        <authorList>
            <person name="Corre E."/>
            <person name="Pelletier E."/>
            <person name="Niang G."/>
            <person name="Scheremetjew M."/>
            <person name="Finn R."/>
            <person name="Kale V."/>
            <person name="Holt S."/>
            <person name="Cochrane G."/>
            <person name="Meng A."/>
            <person name="Brown T."/>
            <person name="Cohen L."/>
        </authorList>
    </citation>
    <scope>NUCLEOTIDE SEQUENCE</scope>
    <source>
        <strain evidence="4">CCMP722</strain>
    </source>
</reference>
<name>A0A7S0MUP3_9CHLO</name>
<dbReference type="SMART" id="SM00054">
    <property type="entry name" value="EFh"/>
    <property type="match status" value="2"/>
</dbReference>
<evidence type="ECO:0000256" key="2">
    <source>
        <dbReference type="SAM" id="Coils"/>
    </source>
</evidence>
<keyword evidence="2" id="KW-0175">Coiled coil</keyword>
<sequence length="486" mass="54430">MEALANVDTLVLFACYDEDQDFRLNPLEFGDVLRELGVTSFFSYNKAQTFINGQFESADSNGDGKVSLLEFERFFPGLLTHAKSQGMKLELPERLADPEYIEFAKQQRAKLEQSREDEKKVPQKEVTVVSDKNGKVKVTQEGAFLLKKIRPKIDEARQAKQKLEAKLKEVMEKKAKLEKHGNEFKNKKEMELGVMEARLAELQGKRNEAKLAREQKMERAKVTLEEAEAKVRSIPTRDLQELKKMVRPPESVKRSLEAVYLLLEPAGAAEEAIKSTKPHHHAGFKGAAAKVGAKTSVASAALAVHHAATPSKPLDFEKVLSRMSKPDFLESVTKFRVVKNSSEAVVTHLKQQYTSDPKLSEEAVSRGSKAAAQLWQWVTAQVKVAPLAFACEKAANTEEEKNWQVEIQQLLKDIAMFKLSRMDKQLKVTDLKVDNVAAQNKQNLKKTEAHVAQLEADIAAMQGVIEKGTKVERHILAGGDVRELAF</sequence>
<keyword evidence="1" id="KW-0106">Calcium</keyword>
<dbReference type="InterPro" id="IPR011992">
    <property type="entry name" value="EF-hand-dom_pair"/>
</dbReference>
<proteinExistence type="predicted"/>
<dbReference type="GO" id="GO:0007018">
    <property type="term" value="P:microtubule-based movement"/>
    <property type="evidence" value="ECO:0007669"/>
    <property type="project" value="InterPro"/>
</dbReference>
<dbReference type="GO" id="GO:0005509">
    <property type="term" value="F:calcium ion binding"/>
    <property type="evidence" value="ECO:0007669"/>
    <property type="project" value="InterPro"/>
</dbReference>
<dbReference type="Gene3D" id="1.20.920.20">
    <property type="match status" value="1"/>
</dbReference>
<feature type="coiled-coil region" evidence="2">
    <location>
        <begin position="437"/>
        <end position="464"/>
    </location>
</feature>
<dbReference type="SUPFAM" id="SSF47473">
    <property type="entry name" value="EF-hand"/>
    <property type="match status" value="1"/>
</dbReference>
<dbReference type="EMBL" id="HBFA01004297">
    <property type="protein sequence ID" value="CAD8651818.1"/>
    <property type="molecule type" value="Transcribed_RNA"/>
</dbReference>
<evidence type="ECO:0000313" key="4">
    <source>
        <dbReference type="EMBL" id="CAD8651818.1"/>
    </source>
</evidence>